<evidence type="ECO:0000313" key="4">
    <source>
        <dbReference type="Proteomes" id="UP000507470"/>
    </source>
</evidence>
<dbReference type="SUPFAM" id="SSF57845">
    <property type="entry name" value="B-box zinc-binding domain"/>
    <property type="match status" value="1"/>
</dbReference>
<dbReference type="GO" id="GO:0008270">
    <property type="term" value="F:zinc ion binding"/>
    <property type="evidence" value="ECO:0007669"/>
    <property type="project" value="UniProtKB-KW"/>
</dbReference>
<dbReference type="InterPro" id="IPR011042">
    <property type="entry name" value="6-blade_b-propeller_TolB-like"/>
</dbReference>
<keyword evidence="1" id="KW-0862">Zinc</keyword>
<protein>
    <recommendedName>
        <fullName evidence="2">B box-type domain-containing protein</fullName>
    </recommendedName>
</protein>
<reference evidence="3 4" key="1">
    <citation type="submission" date="2020-06" db="EMBL/GenBank/DDBJ databases">
        <authorList>
            <person name="Li R."/>
            <person name="Bekaert M."/>
        </authorList>
    </citation>
    <scope>NUCLEOTIDE SEQUENCE [LARGE SCALE GENOMIC DNA]</scope>
    <source>
        <strain evidence="4">wild</strain>
    </source>
</reference>
<evidence type="ECO:0000313" key="3">
    <source>
        <dbReference type="EMBL" id="CAC5385109.1"/>
    </source>
</evidence>
<dbReference type="Proteomes" id="UP000507470">
    <property type="component" value="Unassembled WGS sequence"/>
</dbReference>
<feature type="domain" description="B box-type" evidence="2">
    <location>
        <begin position="3"/>
        <end position="53"/>
    </location>
</feature>
<sequence length="594" mass="68562">MGQEKIECDACKRVEMSDIAYWWCGECSENLCHDCRKCHEKMKTTTSHSVISIDEYLKLKPEIALHPIHCDKHDRSIDLYCINHDMALCRLCMTENHRGCLKMLPIEDAARNFRKSLHLKQTLESLESMREMLQRLAEDRLENITDIEQSEKLVKEKISTVRDRLIKHIEALHEQIQEEVSSICFQKTLQLKRQHNDILEQQETNKLWTKNIETMIAMGSDMNLFLMSQKYRDVRKGQEIFVNESQRQSQRYHLSYHETENMLGSIKSFGYINVTTTQSKVAMPTDEPMPLKYFPLDMNRLRMRDGSALPPLPLSRLTNRTKFSRTTMGTNKTLKPENFRMKKKIEVPKTRKNLDYVWITGIQYIPTTNKILVCNRNDNHLYLYDDYGRKIKEVPLATRPWGITLLMGTQSAVVTLPEIKAIQFINIMTFAPAKTANVGTWCAGITNVSNQLIIGCDGCFKVLDASGNLKHTVPVDGGRIWYIHACLNGTIVYSDTYKVYGVTIDGGEIFRYESEDMDCSEGITTDYNDNIYVAGRDSNDVHQLSLNGELLRIILSKSDGLVKPYALHFRKKARQLYVSFDGKFIAVYDVKNSR</sequence>
<dbReference type="InterPro" id="IPR047153">
    <property type="entry name" value="TRIM45/56/19-like"/>
</dbReference>
<dbReference type="PANTHER" id="PTHR25462">
    <property type="entry name" value="BONUS, ISOFORM C-RELATED"/>
    <property type="match status" value="1"/>
</dbReference>
<keyword evidence="1" id="KW-0863">Zinc-finger</keyword>
<evidence type="ECO:0000259" key="2">
    <source>
        <dbReference type="PROSITE" id="PS50119"/>
    </source>
</evidence>
<dbReference type="SUPFAM" id="SSF75011">
    <property type="entry name" value="3-carboxy-cis,cis-mucoante lactonizing enzyme"/>
    <property type="match status" value="1"/>
</dbReference>
<keyword evidence="1" id="KW-0479">Metal-binding</keyword>
<proteinExistence type="predicted"/>
<gene>
    <name evidence="3" type="ORF">MCOR_20688</name>
</gene>
<dbReference type="InterPro" id="IPR000315">
    <property type="entry name" value="Znf_B-box"/>
</dbReference>
<evidence type="ECO:0000256" key="1">
    <source>
        <dbReference type="PROSITE-ProRule" id="PRU00024"/>
    </source>
</evidence>
<dbReference type="PROSITE" id="PS50119">
    <property type="entry name" value="ZF_BBOX"/>
    <property type="match status" value="1"/>
</dbReference>
<dbReference type="EMBL" id="CACVKT020003687">
    <property type="protein sequence ID" value="CAC5385109.1"/>
    <property type="molecule type" value="Genomic_DNA"/>
</dbReference>
<dbReference type="OrthoDB" id="6089271at2759"/>
<name>A0A6J8BQQ1_MYTCO</name>
<dbReference type="AlphaFoldDB" id="A0A6J8BQQ1"/>
<keyword evidence="4" id="KW-1185">Reference proteome</keyword>
<dbReference type="Gene3D" id="3.30.160.60">
    <property type="entry name" value="Classic Zinc Finger"/>
    <property type="match status" value="1"/>
</dbReference>
<dbReference type="PANTHER" id="PTHR25462:SF296">
    <property type="entry name" value="MEIOTIC P26, ISOFORM F"/>
    <property type="match status" value="1"/>
</dbReference>
<accession>A0A6J8BQQ1</accession>
<organism evidence="3 4">
    <name type="scientific">Mytilus coruscus</name>
    <name type="common">Sea mussel</name>
    <dbReference type="NCBI Taxonomy" id="42192"/>
    <lineage>
        <taxon>Eukaryota</taxon>
        <taxon>Metazoa</taxon>
        <taxon>Spiralia</taxon>
        <taxon>Lophotrochozoa</taxon>
        <taxon>Mollusca</taxon>
        <taxon>Bivalvia</taxon>
        <taxon>Autobranchia</taxon>
        <taxon>Pteriomorphia</taxon>
        <taxon>Mytilida</taxon>
        <taxon>Mytiloidea</taxon>
        <taxon>Mytilidae</taxon>
        <taxon>Mytilinae</taxon>
        <taxon>Mytilus</taxon>
    </lineage>
</organism>
<dbReference type="Gene3D" id="2.120.10.30">
    <property type="entry name" value="TolB, C-terminal domain"/>
    <property type="match status" value="1"/>
</dbReference>